<dbReference type="AlphaFoldDB" id="A0A0M3JKS8"/>
<sequence length="38" mass="4063">LTNYRPMMCLALTFRSAKAMESSIVQSSVVWAPSSAGA</sequence>
<name>A0A0M3JKS8_ANISI</name>
<accession>A0A0M3JKS8</accession>
<evidence type="ECO:0000313" key="1">
    <source>
        <dbReference type="WBParaSite" id="ASIM_0000825401-mRNA-1"/>
    </source>
</evidence>
<dbReference type="WBParaSite" id="ASIM_0000825401-mRNA-1">
    <property type="protein sequence ID" value="ASIM_0000825401-mRNA-1"/>
    <property type="gene ID" value="ASIM_0000825401"/>
</dbReference>
<protein>
    <submittedName>
        <fullName evidence="1">Transposase</fullName>
    </submittedName>
</protein>
<proteinExistence type="predicted"/>
<reference evidence="1" key="1">
    <citation type="submission" date="2017-02" db="UniProtKB">
        <authorList>
            <consortium name="WormBaseParasite"/>
        </authorList>
    </citation>
    <scope>IDENTIFICATION</scope>
</reference>
<organism evidence="1">
    <name type="scientific">Anisakis simplex</name>
    <name type="common">Herring worm</name>
    <dbReference type="NCBI Taxonomy" id="6269"/>
    <lineage>
        <taxon>Eukaryota</taxon>
        <taxon>Metazoa</taxon>
        <taxon>Ecdysozoa</taxon>
        <taxon>Nematoda</taxon>
        <taxon>Chromadorea</taxon>
        <taxon>Rhabditida</taxon>
        <taxon>Spirurina</taxon>
        <taxon>Ascaridomorpha</taxon>
        <taxon>Ascaridoidea</taxon>
        <taxon>Anisakidae</taxon>
        <taxon>Anisakis</taxon>
        <taxon>Anisakis simplex complex</taxon>
    </lineage>
</organism>